<dbReference type="FunFam" id="3.40.605.10:FF:000007">
    <property type="entry name" value="NAD/NADP-dependent betaine aldehyde dehydrogenase"/>
    <property type="match status" value="1"/>
</dbReference>
<dbReference type="Proteomes" id="UP000635071">
    <property type="component" value="Unassembled WGS sequence"/>
</dbReference>
<evidence type="ECO:0000256" key="1">
    <source>
        <dbReference type="ARBA" id="ARBA00009986"/>
    </source>
</evidence>
<evidence type="ECO:0000259" key="5">
    <source>
        <dbReference type="Pfam" id="PF00171"/>
    </source>
</evidence>
<organism evidence="6 7">
    <name type="scientific">Sandarakinorhabdus glacialis</name>
    <dbReference type="NCBI Taxonomy" id="1614636"/>
    <lineage>
        <taxon>Bacteria</taxon>
        <taxon>Pseudomonadati</taxon>
        <taxon>Pseudomonadota</taxon>
        <taxon>Alphaproteobacteria</taxon>
        <taxon>Sphingomonadales</taxon>
        <taxon>Sphingosinicellaceae</taxon>
        <taxon>Sandarakinorhabdus</taxon>
    </lineage>
</organism>
<evidence type="ECO:0000313" key="6">
    <source>
        <dbReference type="EMBL" id="GGE20250.1"/>
    </source>
</evidence>
<dbReference type="PANTHER" id="PTHR11699">
    <property type="entry name" value="ALDEHYDE DEHYDROGENASE-RELATED"/>
    <property type="match status" value="1"/>
</dbReference>
<dbReference type="AlphaFoldDB" id="A0A917EBL9"/>
<dbReference type="InterPro" id="IPR015590">
    <property type="entry name" value="Aldehyde_DH_dom"/>
</dbReference>
<dbReference type="InterPro" id="IPR016161">
    <property type="entry name" value="Ald_DH/histidinol_DH"/>
</dbReference>
<dbReference type="Gene3D" id="3.40.605.10">
    <property type="entry name" value="Aldehyde Dehydrogenase, Chain A, domain 1"/>
    <property type="match status" value="1"/>
</dbReference>
<dbReference type="RefSeq" id="WP_188763921.1">
    <property type="nucleotide sequence ID" value="NZ_BMJM01000013.1"/>
</dbReference>
<dbReference type="Gene3D" id="3.40.309.10">
    <property type="entry name" value="Aldehyde Dehydrogenase, Chain A, domain 2"/>
    <property type="match status" value="1"/>
</dbReference>
<name>A0A917EBL9_9SPHN</name>
<dbReference type="GO" id="GO:0016620">
    <property type="term" value="F:oxidoreductase activity, acting on the aldehyde or oxo group of donors, NAD or NADP as acceptor"/>
    <property type="evidence" value="ECO:0007669"/>
    <property type="project" value="InterPro"/>
</dbReference>
<dbReference type="FunFam" id="3.40.309.10:FF:000012">
    <property type="entry name" value="Betaine aldehyde dehydrogenase"/>
    <property type="match status" value="1"/>
</dbReference>
<dbReference type="InterPro" id="IPR016162">
    <property type="entry name" value="Ald_DH_N"/>
</dbReference>
<reference evidence="6" key="2">
    <citation type="submission" date="2020-09" db="EMBL/GenBank/DDBJ databases">
        <authorList>
            <person name="Sun Q."/>
            <person name="Zhou Y."/>
        </authorList>
    </citation>
    <scope>NUCLEOTIDE SEQUENCE</scope>
    <source>
        <strain evidence="6">CGMCC 1.15519</strain>
    </source>
</reference>
<accession>A0A917EBL9</accession>
<dbReference type="InterPro" id="IPR029510">
    <property type="entry name" value="Ald_DH_CS_GLU"/>
</dbReference>
<comment type="similarity">
    <text evidence="1 4">Belongs to the aldehyde dehydrogenase family.</text>
</comment>
<proteinExistence type="inferred from homology"/>
<dbReference type="Pfam" id="PF00171">
    <property type="entry name" value="Aldedh"/>
    <property type="match status" value="1"/>
</dbReference>
<keyword evidence="2 4" id="KW-0560">Oxidoreductase</keyword>
<evidence type="ECO:0000256" key="3">
    <source>
        <dbReference type="PROSITE-ProRule" id="PRU10007"/>
    </source>
</evidence>
<reference evidence="6" key="1">
    <citation type="journal article" date="2014" name="Int. J. Syst. Evol. Microbiol.">
        <title>Complete genome sequence of Corynebacterium casei LMG S-19264T (=DSM 44701T), isolated from a smear-ripened cheese.</title>
        <authorList>
            <consortium name="US DOE Joint Genome Institute (JGI-PGF)"/>
            <person name="Walter F."/>
            <person name="Albersmeier A."/>
            <person name="Kalinowski J."/>
            <person name="Ruckert C."/>
        </authorList>
    </citation>
    <scope>NUCLEOTIDE SEQUENCE</scope>
    <source>
        <strain evidence="6">CGMCC 1.15519</strain>
    </source>
</reference>
<dbReference type="EMBL" id="BMJM01000013">
    <property type="protein sequence ID" value="GGE20250.1"/>
    <property type="molecule type" value="Genomic_DNA"/>
</dbReference>
<evidence type="ECO:0000256" key="4">
    <source>
        <dbReference type="RuleBase" id="RU003345"/>
    </source>
</evidence>
<sequence>MSATVHPFLDGKPKRLLIGGQWVPALSGRLFDSVNPATGKVIAQLAEGGAEDVDIAVAAARTAFEGPWSKFKPLDRQALMLAIADMLERRFDDLCVLETLDMGAPIARTRTYKRWIVQALRFYAGQAVALAGETPHNSFPGDMFTYTLRAPIGVVGGIIPWNGPLISQLWSIGPTLATGCTLVLKPAEDASLGVLRFAEIMQEAGLPDGVINVVTGMGSTAGARLAAHPDVDKIAFTGSTATGRKIIEASAGNMKRVAVELGGKSPDMIFADADLDRAVPGAGMGCFNNSGQICYAGTRIFVQRSILDEFVERLTAFSKTIKVGDGMDPETQLGPLVSRRQLDTVTGYFDLARAEGAQIVAGGERLGGDLANGYFVPPTVLAGMTNDMRTAREEIFGPVASVIPFDTEADAIRLANDTQYGLGGAVWSRDVGTAHRVARDVRAGMMWVNCYGATEVTVPSEGFRMSGYGAKGGRRHVEEYLYNKTVWLNLA</sequence>
<gene>
    <name evidence="6" type="ORF">GCM10011529_28620</name>
</gene>
<feature type="domain" description="Aldehyde dehydrogenase" evidence="5">
    <location>
        <begin position="22"/>
        <end position="486"/>
    </location>
</feature>
<comment type="caution">
    <text evidence="6">The sequence shown here is derived from an EMBL/GenBank/DDBJ whole genome shotgun (WGS) entry which is preliminary data.</text>
</comment>
<dbReference type="SUPFAM" id="SSF53720">
    <property type="entry name" value="ALDH-like"/>
    <property type="match status" value="1"/>
</dbReference>
<feature type="active site" evidence="3">
    <location>
        <position position="260"/>
    </location>
</feature>
<dbReference type="InterPro" id="IPR016163">
    <property type="entry name" value="Ald_DH_C"/>
</dbReference>
<evidence type="ECO:0000313" key="7">
    <source>
        <dbReference type="Proteomes" id="UP000635071"/>
    </source>
</evidence>
<dbReference type="PROSITE" id="PS00687">
    <property type="entry name" value="ALDEHYDE_DEHYDR_GLU"/>
    <property type="match status" value="1"/>
</dbReference>
<evidence type="ECO:0000256" key="2">
    <source>
        <dbReference type="ARBA" id="ARBA00023002"/>
    </source>
</evidence>
<protein>
    <submittedName>
        <fullName evidence="6">Aldehyde dehydrogenase</fullName>
    </submittedName>
</protein>
<keyword evidence="7" id="KW-1185">Reference proteome</keyword>